<protein>
    <submittedName>
        <fullName evidence="5">Deoxyribonuclease TATDN2</fullName>
    </submittedName>
</protein>
<dbReference type="PROSITE" id="PS01137">
    <property type="entry name" value="TATD_1"/>
    <property type="match status" value="1"/>
</dbReference>
<feature type="compositionally biased region" description="Basic and acidic residues" evidence="3">
    <location>
        <begin position="294"/>
        <end position="312"/>
    </location>
</feature>
<feature type="compositionally biased region" description="Polar residues" evidence="3">
    <location>
        <begin position="487"/>
        <end position="499"/>
    </location>
</feature>
<evidence type="ECO:0000256" key="2">
    <source>
        <dbReference type="ARBA" id="ARBA00022801"/>
    </source>
</evidence>
<dbReference type="PROSITE" id="PS01090">
    <property type="entry name" value="TATD_2"/>
    <property type="match status" value="1"/>
</dbReference>
<dbReference type="PROSITE" id="PS01091">
    <property type="entry name" value="TATD_3"/>
    <property type="match status" value="1"/>
</dbReference>
<dbReference type="InterPro" id="IPR018228">
    <property type="entry name" value="DNase_TatD-rel_CS"/>
</dbReference>
<feature type="compositionally biased region" description="Polar residues" evidence="3">
    <location>
        <begin position="447"/>
        <end position="458"/>
    </location>
</feature>
<feature type="compositionally biased region" description="Basic and acidic residues" evidence="3">
    <location>
        <begin position="500"/>
        <end position="527"/>
    </location>
</feature>
<feature type="region of interest" description="Disordered" evidence="3">
    <location>
        <begin position="1"/>
        <end position="97"/>
    </location>
</feature>
<sequence length="810" mass="90778">MASERRKVKYHWGSTSEGCPSKRSRPREPGHVAPSSRSVRSCASRPRGASSPQRLKARRGNDVARTSRSSARRRTSSSSSSSSLSSGSGAGGATSPGFLIASSRRFLTSRGSPLHPTHSSLDEMASLRKEACNVKDDSKDSSCRSVNSEFATEAEGQSDAMEEPNKFQKRKKDRLRDQGSTVIYLKAIQGILGKSMPKRKGEAATARGKASLGEYQSREGPTRNVEGPARNVEGPARSREGPLVRSGEGLARSNEGPARSNEGPARSVEGPVKSREELVKRVERPAGKVTVTVRQKEESPTKVMVEKEEPVQDRSSFSNRRVIIDSVKKTSEELLGDHRTVIDKPSPALEFFDNSDSHADTQKHTDREVVIEHPSSGSDWSDVDEVATVRFSQEEPVLLKNSAVPESSSFPTDYVMYPPHLYSSPWCDYASYWTSSHKIPGYPLVGSSSHDSAQAGKSSQDHLSVHSSKSTVSTQNISKDLDLAQEGRSQNSHSLQFSRSTEREKEEVKGKRTFREETPPRHTREHTSSSLPRSHREMSLEEGFIDTHCHLDMLYSKLSFKGTFSKFRKIYSSSFPKEFQGCISDFCDPRTLTDGLWEELLKEDLVWGAFGCHPHFARYYNENQERKLLHALRHPKAVAFGEMGLDYSHKCTTPVPEQHQVFERQLKLAVSMKKPLVIHCREADEDLLDIMKKFVPSDYKIHRHCFTGSYSVIEPLLKYFPNMSVGFTAVLTYSSAWEARDALRQIPLERIIVETDAPYFLPRQVPRSLCQYAHPGLALHTVREIARVKEESLSRTLMVLRENTSRLYSL</sequence>
<dbReference type="PANTHER" id="PTHR46363">
    <property type="entry name" value="DEOXYRIBONUCLEASE TATDN2-RELATED"/>
    <property type="match status" value="1"/>
</dbReference>
<dbReference type="Proteomes" id="UP000694915">
    <property type="component" value="Unplaced"/>
</dbReference>
<evidence type="ECO:0000256" key="3">
    <source>
        <dbReference type="SAM" id="MobiDB-lite"/>
    </source>
</evidence>
<keyword evidence="4" id="KW-1185">Reference proteome</keyword>
<dbReference type="GeneID" id="101989321"/>
<feature type="compositionally biased region" description="Basic and acidic residues" evidence="3">
    <location>
        <begin position="355"/>
        <end position="371"/>
    </location>
</feature>
<evidence type="ECO:0000256" key="1">
    <source>
        <dbReference type="ARBA" id="ARBA00009275"/>
    </source>
</evidence>
<feature type="region of interest" description="Disordered" evidence="3">
    <location>
        <begin position="447"/>
        <end position="536"/>
    </location>
</feature>
<comment type="similarity">
    <text evidence="1">Belongs to the metallo-dependent hydrolases superfamily. TatD-type hydrolase family.</text>
</comment>
<feature type="region of interest" description="Disordered" evidence="3">
    <location>
        <begin position="346"/>
        <end position="381"/>
    </location>
</feature>
<reference evidence="5" key="1">
    <citation type="submission" date="2025-08" db="UniProtKB">
        <authorList>
            <consortium name="RefSeq"/>
        </authorList>
    </citation>
    <scope>IDENTIFICATION</scope>
</reference>
<dbReference type="Pfam" id="PF01026">
    <property type="entry name" value="TatD_DNase"/>
    <property type="match status" value="1"/>
</dbReference>
<dbReference type="CDD" id="cd01310">
    <property type="entry name" value="TatD_DNAse"/>
    <property type="match status" value="1"/>
</dbReference>
<dbReference type="Gene3D" id="3.20.20.140">
    <property type="entry name" value="Metal-dependent hydrolases"/>
    <property type="match status" value="1"/>
</dbReference>
<keyword evidence="2" id="KW-0378">Hydrolase</keyword>
<dbReference type="SUPFAM" id="SSF51556">
    <property type="entry name" value="Metallo-dependent hydrolases"/>
    <property type="match status" value="1"/>
</dbReference>
<accession>A0ABM0LFJ7</accession>
<proteinExistence type="inferred from homology"/>
<name>A0ABM0LFJ7_MICOH</name>
<organism evidence="4 5">
    <name type="scientific">Microtus ochrogaster</name>
    <name type="common">Prairie vole</name>
    <dbReference type="NCBI Taxonomy" id="79684"/>
    <lineage>
        <taxon>Eukaryota</taxon>
        <taxon>Metazoa</taxon>
        <taxon>Chordata</taxon>
        <taxon>Craniata</taxon>
        <taxon>Vertebrata</taxon>
        <taxon>Euteleostomi</taxon>
        <taxon>Mammalia</taxon>
        <taxon>Eutheria</taxon>
        <taxon>Euarchontoglires</taxon>
        <taxon>Glires</taxon>
        <taxon>Rodentia</taxon>
        <taxon>Myomorpha</taxon>
        <taxon>Muroidea</taxon>
        <taxon>Cricetidae</taxon>
        <taxon>Arvicolinae</taxon>
        <taxon>Microtus</taxon>
    </lineage>
</organism>
<feature type="region of interest" description="Disordered" evidence="3">
    <location>
        <begin position="195"/>
        <end position="316"/>
    </location>
</feature>
<dbReference type="InterPro" id="IPR001130">
    <property type="entry name" value="TatD-like"/>
</dbReference>
<feature type="compositionally biased region" description="Basic residues" evidence="3">
    <location>
        <begin position="1"/>
        <end position="10"/>
    </location>
</feature>
<dbReference type="PANTHER" id="PTHR46363:SF1">
    <property type="entry name" value="DEOXYRIBONUCLEASE TATDN2-RELATED"/>
    <property type="match status" value="1"/>
</dbReference>
<evidence type="ECO:0000313" key="4">
    <source>
        <dbReference type="Proteomes" id="UP000694915"/>
    </source>
</evidence>
<feature type="compositionally biased region" description="Low complexity" evidence="3">
    <location>
        <begin position="76"/>
        <end position="87"/>
    </location>
</feature>
<feature type="region of interest" description="Disordered" evidence="3">
    <location>
        <begin position="133"/>
        <end position="176"/>
    </location>
</feature>
<evidence type="ECO:0000313" key="5">
    <source>
        <dbReference type="RefSeq" id="XP_005365077.1"/>
    </source>
</evidence>
<feature type="compositionally biased region" description="Basic and acidic residues" evidence="3">
    <location>
        <begin position="133"/>
        <end position="142"/>
    </location>
</feature>
<dbReference type="InterPro" id="IPR032466">
    <property type="entry name" value="Metal_Hydrolase"/>
</dbReference>
<dbReference type="RefSeq" id="XP_005365077.1">
    <property type="nucleotide sequence ID" value="XM_005365020.3"/>
</dbReference>
<gene>
    <name evidence="5" type="primary">Tatdn2</name>
</gene>
<feature type="compositionally biased region" description="Polar residues" evidence="3">
    <location>
        <begin position="465"/>
        <end position="478"/>
    </location>
</feature>
<feature type="compositionally biased region" description="Basic and acidic residues" evidence="3">
    <location>
        <begin position="272"/>
        <end position="286"/>
    </location>
</feature>